<dbReference type="Proteomes" id="UP000198875">
    <property type="component" value="Unassembled WGS sequence"/>
</dbReference>
<dbReference type="InterPro" id="IPR024486">
    <property type="entry name" value="DUF2617"/>
</dbReference>
<sequence>MPLHQLAVNPQDVSGKALRLVLNAAPPAPLAAEPDGDGWRWQTWHLYPGVPAGSGGIVVHTASRWQP</sequence>
<dbReference type="AlphaFoldDB" id="A0A0U0WBC3"/>
<dbReference type="EMBL" id="CSTD01000004">
    <property type="protein sequence ID" value="CPR12320.1"/>
    <property type="molecule type" value="Genomic_DNA"/>
</dbReference>
<protein>
    <submittedName>
        <fullName evidence="1">Uncharacterized protein</fullName>
    </submittedName>
</protein>
<evidence type="ECO:0000313" key="1">
    <source>
        <dbReference type="EMBL" id="CPR12320.1"/>
    </source>
</evidence>
<reference evidence="1 2" key="1">
    <citation type="submission" date="2015-03" db="EMBL/GenBank/DDBJ databases">
        <authorList>
            <person name="Murphy D."/>
        </authorList>
    </citation>
    <scope>NUCLEOTIDE SEQUENCE [LARGE SCALE GENOMIC DNA]</scope>
    <source>
        <strain evidence="1 2">DSM 44277</strain>
    </source>
</reference>
<gene>
    <name evidence="1" type="ORF">BN971_03614</name>
</gene>
<organism evidence="1 2">
    <name type="scientific">Mycobacterium bohemicum DSM 44277</name>
    <dbReference type="NCBI Taxonomy" id="1236609"/>
    <lineage>
        <taxon>Bacteria</taxon>
        <taxon>Bacillati</taxon>
        <taxon>Actinomycetota</taxon>
        <taxon>Actinomycetes</taxon>
        <taxon>Mycobacteriales</taxon>
        <taxon>Mycobacteriaceae</taxon>
        <taxon>Mycobacterium</taxon>
    </lineage>
</organism>
<dbReference type="Pfam" id="PF10936">
    <property type="entry name" value="DUF2617"/>
    <property type="match status" value="1"/>
</dbReference>
<name>A0A0U0WBC3_MYCBE</name>
<dbReference type="OrthoDB" id="4462506at2"/>
<evidence type="ECO:0000313" key="2">
    <source>
        <dbReference type="Proteomes" id="UP000198875"/>
    </source>
</evidence>
<proteinExistence type="predicted"/>
<accession>A0A0U0WBC3</accession>